<dbReference type="Pfam" id="PF24681">
    <property type="entry name" value="Kelch_KLHDC2_KLHL20_DRC7"/>
    <property type="match status" value="1"/>
</dbReference>
<dbReference type="EMBL" id="RBNJ01000280">
    <property type="protein sequence ID" value="RUS34943.1"/>
    <property type="molecule type" value="Genomic_DNA"/>
</dbReference>
<name>A0A433QYS9_9FUNG</name>
<keyword evidence="2" id="KW-0677">Repeat</keyword>
<dbReference type="AlphaFoldDB" id="A0A433QYS9"/>
<dbReference type="InterPro" id="IPR015915">
    <property type="entry name" value="Kelch-typ_b-propeller"/>
</dbReference>
<dbReference type="PANTHER" id="PTHR46093:SF3">
    <property type="entry name" value="ACYL-COA-BINDING DOMAIN-CONTAINING PROTEIN 4"/>
    <property type="match status" value="1"/>
</dbReference>
<keyword evidence="1" id="KW-0880">Kelch repeat</keyword>
<feature type="compositionally biased region" description="Polar residues" evidence="3">
    <location>
        <begin position="817"/>
        <end position="826"/>
    </location>
</feature>
<feature type="compositionally biased region" description="Polar residues" evidence="3">
    <location>
        <begin position="738"/>
        <end position="752"/>
    </location>
</feature>
<keyword evidence="4" id="KW-0812">Transmembrane</keyword>
<dbReference type="Proteomes" id="UP000274822">
    <property type="component" value="Unassembled WGS sequence"/>
</dbReference>
<dbReference type="PANTHER" id="PTHR46093">
    <property type="entry name" value="ACYL-COA-BINDING DOMAIN-CONTAINING PROTEIN 5"/>
    <property type="match status" value="1"/>
</dbReference>
<comment type="caution">
    <text evidence="5">The sequence shown here is derived from an EMBL/GenBank/DDBJ whole genome shotgun (WGS) entry which is preliminary data.</text>
</comment>
<feature type="compositionally biased region" description="Polar residues" evidence="3">
    <location>
        <begin position="695"/>
        <end position="708"/>
    </location>
</feature>
<feature type="compositionally biased region" description="Low complexity" evidence="3">
    <location>
        <begin position="648"/>
        <end position="666"/>
    </location>
</feature>
<feature type="transmembrane region" description="Helical" evidence="4">
    <location>
        <begin position="391"/>
        <end position="416"/>
    </location>
</feature>
<gene>
    <name evidence="5" type="ORF">BC938DRAFT_477513</name>
</gene>
<evidence type="ECO:0000256" key="4">
    <source>
        <dbReference type="SAM" id="Phobius"/>
    </source>
</evidence>
<feature type="region of interest" description="Disordered" evidence="3">
    <location>
        <begin position="775"/>
        <end position="864"/>
    </location>
</feature>
<organism evidence="5 6">
    <name type="scientific">Jimgerdemannia flammicorona</name>
    <dbReference type="NCBI Taxonomy" id="994334"/>
    <lineage>
        <taxon>Eukaryota</taxon>
        <taxon>Fungi</taxon>
        <taxon>Fungi incertae sedis</taxon>
        <taxon>Mucoromycota</taxon>
        <taxon>Mucoromycotina</taxon>
        <taxon>Endogonomycetes</taxon>
        <taxon>Endogonales</taxon>
        <taxon>Endogonaceae</taxon>
        <taxon>Jimgerdemannia</taxon>
    </lineage>
</organism>
<keyword evidence="4" id="KW-0472">Membrane</keyword>
<feature type="compositionally biased region" description="Basic and acidic residues" evidence="3">
    <location>
        <begin position="1016"/>
        <end position="1025"/>
    </location>
</feature>
<accession>A0A433QYS9</accession>
<feature type="compositionally biased region" description="Polar residues" evidence="3">
    <location>
        <begin position="571"/>
        <end position="590"/>
    </location>
</feature>
<reference evidence="5 6" key="1">
    <citation type="journal article" date="2018" name="New Phytol.">
        <title>Phylogenomics of Endogonaceae and evolution of mycorrhizas within Mucoromycota.</title>
        <authorList>
            <person name="Chang Y."/>
            <person name="Desiro A."/>
            <person name="Na H."/>
            <person name="Sandor L."/>
            <person name="Lipzen A."/>
            <person name="Clum A."/>
            <person name="Barry K."/>
            <person name="Grigoriev I.V."/>
            <person name="Martin F.M."/>
            <person name="Stajich J.E."/>
            <person name="Smith M.E."/>
            <person name="Bonito G."/>
            <person name="Spatafora J.W."/>
        </authorList>
    </citation>
    <scope>NUCLEOTIDE SEQUENCE [LARGE SCALE GENOMIC DNA]</scope>
    <source>
        <strain evidence="5 6">AD002</strain>
    </source>
</reference>
<dbReference type="SUPFAM" id="SSF117281">
    <property type="entry name" value="Kelch motif"/>
    <property type="match status" value="1"/>
</dbReference>
<keyword evidence="6" id="KW-1185">Reference proteome</keyword>
<keyword evidence="4" id="KW-1133">Transmembrane helix</keyword>
<protein>
    <recommendedName>
        <fullName evidence="7">Galactose oxidase</fullName>
    </recommendedName>
</protein>
<evidence type="ECO:0000313" key="6">
    <source>
        <dbReference type="Proteomes" id="UP000274822"/>
    </source>
</evidence>
<proteinExistence type="predicted"/>
<evidence type="ECO:0008006" key="7">
    <source>
        <dbReference type="Google" id="ProtNLM"/>
    </source>
</evidence>
<feature type="region of interest" description="Disordered" evidence="3">
    <location>
        <begin position="965"/>
        <end position="1025"/>
    </location>
</feature>
<evidence type="ECO:0000256" key="3">
    <source>
        <dbReference type="SAM" id="MobiDB-lite"/>
    </source>
</evidence>
<evidence type="ECO:0000256" key="2">
    <source>
        <dbReference type="ARBA" id="ARBA00022737"/>
    </source>
</evidence>
<evidence type="ECO:0000256" key="1">
    <source>
        <dbReference type="ARBA" id="ARBA00022441"/>
    </source>
</evidence>
<feature type="compositionally biased region" description="Polar residues" evidence="3">
    <location>
        <begin position="630"/>
        <end position="647"/>
    </location>
</feature>
<feature type="region of interest" description="Disordered" evidence="3">
    <location>
        <begin position="507"/>
        <end position="590"/>
    </location>
</feature>
<sequence>MFRSSIPPSRHRRLRYGETVLCLLSIFSIIAADILPRYHHVSTRIDSSRVITIGGTLINSNTIATDVLNTNIALQLTQPLNLSIAVTGHSVVGLGGNKVMTLFGQTQTSPASILADPVRILDVGLENMTTVQTTGTTPTQRIAHTATIVGNRVFVIGGQVPDPKTPKVISDISYLDLTTLAWTPVVFPKAHPAQPFAGHSTVAVSNHLVSCFGRNDKSAPLSNCTIFDTNNLTYIDPLYTHAGGPAARSYATMILGPDNQSLIAFGGVNDLTNQLYNDVWVLDVSKLPTMSWSQRNTIAPLFNLTPSARSGHSALLVGPNSSIMMVFGGQTATNTTADSAFYYLDLNAMKWIAGGAVQAQYPSATTIATGGITASASSSVSPTPFPTGSSIGLGPIVAICVGIAVIAGLAILVGVVRRRRRERKSPILLPSSQMHTRLRSRSSSITGQPGKLNVDQVVILQAPPKAKKWLGGRGSLFSSPDPVRLDAGLGTNVNMTELNSVYPAPYASSGGPDLSASESGWFGEGTNEGNASMPRKGSMPAFRKGSLPNVLSNEAGSTGSGKLPEIPGDDSSAQSVPPTPASFISETGSNGTQGSVIALSSVSSGPAAPEKTKRRLTLNVNPVTLFRSIGDSNPSSAVPTLPSNNMVSPSSARASKSPSSKRSSSSFFVNRSYKTASKLPSPITEIPDSPRRMQRNSASSAGNRSVASLQWVGFDTRMDGDGNPRKSMLTVKNMMRDSLSSSTESTPRNSMSRGPRGLNTVVANANMNVHNLSRDGGIEYSAQNGDDDDESESGSQKVAQSHVLGDDDRRDNPSPTPRASMSTDLSMSIPPPHSFRSSYGDGSERAVEPPLTSPSEMSLQHKRSTQLSRLSFGLQDQDDGLFVEDDDAAYDGRYPYDELGFDSNVPTTDLDNMYPNMQRLSPLTPTFLSNQGGHNSSTQSFQSNVSSLHSAYNNDDDWRGAKAAVNKEGGSGVESLYGVQERSRDTSVPPRSTPMPPRDGLAVLDGAPTSTGGLRVDNDDGREQA</sequence>
<evidence type="ECO:0000313" key="5">
    <source>
        <dbReference type="EMBL" id="RUS34943.1"/>
    </source>
</evidence>
<feature type="region of interest" description="Disordered" evidence="3">
    <location>
        <begin position="628"/>
        <end position="758"/>
    </location>
</feature>
<dbReference type="Gene3D" id="2.120.10.80">
    <property type="entry name" value="Kelch-type beta propeller"/>
    <property type="match status" value="2"/>
</dbReference>